<dbReference type="AlphaFoldDB" id="A0A0F0LMX8"/>
<keyword evidence="2" id="KW-1185">Reference proteome</keyword>
<organism evidence="1 2">
    <name type="scientific">Microbacterium azadirachtae</name>
    <dbReference type="NCBI Taxonomy" id="582680"/>
    <lineage>
        <taxon>Bacteria</taxon>
        <taxon>Bacillati</taxon>
        <taxon>Actinomycetota</taxon>
        <taxon>Actinomycetes</taxon>
        <taxon>Micrococcales</taxon>
        <taxon>Microbacteriaceae</taxon>
        <taxon>Microbacterium</taxon>
    </lineage>
</organism>
<evidence type="ECO:0000313" key="1">
    <source>
        <dbReference type="EMBL" id="KJL34498.1"/>
    </source>
</evidence>
<evidence type="ECO:0008006" key="3">
    <source>
        <dbReference type="Google" id="ProtNLM"/>
    </source>
</evidence>
<evidence type="ECO:0000313" key="2">
    <source>
        <dbReference type="Proteomes" id="UP000033740"/>
    </source>
</evidence>
<comment type="caution">
    <text evidence="1">The sequence shown here is derived from an EMBL/GenBank/DDBJ whole genome shotgun (WGS) entry which is preliminary data.</text>
</comment>
<proteinExistence type="predicted"/>
<dbReference type="PATRIC" id="fig|582680.6.peg.1013"/>
<dbReference type="Proteomes" id="UP000033740">
    <property type="component" value="Unassembled WGS sequence"/>
</dbReference>
<reference evidence="1 2" key="1">
    <citation type="submission" date="2015-02" db="EMBL/GenBank/DDBJ databases">
        <title>Draft genome sequences of ten Microbacterium spp. with emphasis on heavy metal contaminated environments.</title>
        <authorList>
            <person name="Corretto E."/>
        </authorList>
    </citation>
    <scope>NUCLEOTIDE SEQUENCE [LARGE SCALE GENOMIC DNA]</scope>
    <source>
        <strain evidence="1 2">ARN176</strain>
    </source>
</reference>
<gene>
    <name evidence="1" type="ORF">RS86_00984</name>
</gene>
<protein>
    <recommendedName>
        <fullName evidence="3">RNA-binding protein</fullName>
    </recommendedName>
</protein>
<sequence length="354" mass="37931">MGLTGVSTSAGLRFPADLEAWRRWQRSRHVVRRVRDAVRRPAAPSSFALHVRGADPAVLFALDAVTPTALASVLEPLAHLGDAPVAVIAPADVSARLPGAWRVERVDPGEAPAALRAVRAVVSAGHFLPVGGAAFAWAQARDWRYLVVQHGLLTPYMAPLPEGAHLLAFTERDADYWRSGRADVTSEVVGSQLLWAASENAGAGHAPADAPPVFLGQLHGAELPRRISAATATAFCRAHGALYRPHPAEVDRLSRWQHARWRRQGIRFAGPGPLSASQGPVVAIFSTGVLEAAAAGRDAWVTCVRPPDWVREFWDRYELSVWGGSATPAPVRPAVEPARAIAGAVRGITEEGRR</sequence>
<dbReference type="STRING" id="582680.RS86_00984"/>
<dbReference type="RefSeq" id="WP_045271092.1">
    <property type="nucleotide sequence ID" value="NZ_JYIX01000028.1"/>
</dbReference>
<accession>A0A0F0LMX8</accession>
<name>A0A0F0LMX8_9MICO</name>
<dbReference type="EMBL" id="JYIX01000028">
    <property type="protein sequence ID" value="KJL34498.1"/>
    <property type="molecule type" value="Genomic_DNA"/>
</dbReference>